<comment type="subcellular location">
    <subcellularLocation>
        <location evidence="2">Cytoplasm</location>
    </subcellularLocation>
    <subcellularLocation>
        <location evidence="1">Nucleus</location>
    </subcellularLocation>
</comment>
<keyword evidence="8" id="KW-1185">Reference proteome</keyword>
<keyword evidence="5" id="KW-0539">Nucleus</keyword>
<dbReference type="EMBL" id="JANBUL010000078">
    <property type="protein sequence ID" value="KAJ2782240.1"/>
    <property type="molecule type" value="Genomic_DNA"/>
</dbReference>
<dbReference type="Gene3D" id="2.60.40.790">
    <property type="match status" value="1"/>
</dbReference>
<dbReference type="PROSITE" id="PS51203">
    <property type="entry name" value="CS"/>
    <property type="match status" value="1"/>
</dbReference>
<comment type="caution">
    <text evidence="7">The sequence shown here is derived from an EMBL/GenBank/DDBJ whole genome shotgun (WGS) entry which is preliminary data.</text>
</comment>
<evidence type="ECO:0000259" key="6">
    <source>
        <dbReference type="PROSITE" id="PS51203"/>
    </source>
</evidence>
<dbReference type="InterPro" id="IPR008978">
    <property type="entry name" value="HSP20-like_chaperone"/>
</dbReference>
<keyword evidence="4" id="KW-0963">Cytoplasm</keyword>
<dbReference type="PANTHER" id="PTHR21664">
    <property type="entry name" value="CHRONIC MYELOGENOUS LEUKEMIA TUMOR ANTIGEN 66"/>
    <property type="match status" value="1"/>
</dbReference>
<evidence type="ECO:0000256" key="4">
    <source>
        <dbReference type="ARBA" id="ARBA00022490"/>
    </source>
</evidence>
<evidence type="ECO:0000256" key="3">
    <source>
        <dbReference type="ARBA" id="ARBA00018915"/>
    </source>
</evidence>
<dbReference type="GO" id="GO:0005737">
    <property type="term" value="C:cytoplasm"/>
    <property type="evidence" value="ECO:0007669"/>
    <property type="project" value="UniProtKB-SubCell"/>
</dbReference>
<proteinExistence type="predicted"/>
<feature type="domain" description="CS" evidence="6">
    <location>
        <begin position="299"/>
        <end position="394"/>
    </location>
</feature>
<dbReference type="InterPro" id="IPR007052">
    <property type="entry name" value="CS_dom"/>
</dbReference>
<dbReference type="SUPFAM" id="SSF49764">
    <property type="entry name" value="HSP20-like chaperones"/>
    <property type="match status" value="1"/>
</dbReference>
<dbReference type="Proteomes" id="UP001140217">
    <property type="component" value="Unassembled WGS sequence"/>
</dbReference>
<accession>A0A9W8HEQ8</accession>
<protein>
    <recommendedName>
        <fullName evidence="3">NudC domain-containing protein 1</fullName>
    </recommendedName>
</protein>
<dbReference type="OrthoDB" id="428655at2759"/>
<evidence type="ECO:0000256" key="2">
    <source>
        <dbReference type="ARBA" id="ARBA00004496"/>
    </source>
</evidence>
<dbReference type="InterPro" id="IPR037895">
    <property type="entry name" value="NUDCD1"/>
</dbReference>
<dbReference type="Pfam" id="PF04969">
    <property type="entry name" value="CS"/>
    <property type="match status" value="1"/>
</dbReference>
<organism evidence="7 8">
    <name type="scientific">Coemansia javaensis</name>
    <dbReference type="NCBI Taxonomy" id="2761396"/>
    <lineage>
        <taxon>Eukaryota</taxon>
        <taxon>Fungi</taxon>
        <taxon>Fungi incertae sedis</taxon>
        <taxon>Zoopagomycota</taxon>
        <taxon>Kickxellomycotina</taxon>
        <taxon>Kickxellomycetes</taxon>
        <taxon>Kickxellales</taxon>
        <taxon>Kickxellaceae</taxon>
        <taxon>Coemansia</taxon>
    </lineage>
</organism>
<name>A0A9W8HEQ8_9FUNG</name>
<dbReference type="PANTHER" id="PTHR21664:SF1">
    <property type="entry name" value="NUDC DOMAIN-CONTAINING PROTEIN 1"/>
    <property type="match status" value="1"/>
</dbReference>
<reference evidence="7" key="1">
    <citation type="submission" date="2022-07" db="EMBL/GenBank/DDBJ databases">
        <title>Phylogenomic reconstructions and comparative analyses of Kickxellomycotina fungi.</title>
        <authorList>
            <person name="Reynolds N.K."/>
            <person name="Stajich J.E."/>
            <person name="Barry K."/>
            <person name="Grigoriev I.V."/>
            <person name="Crous P."/>
            <person name="Smith M.E."/>
        </authorList>
    </citation>
    <scope>NUCLEOTIDE SEQUENCE</scope>
    <source>
        <strain evidence="7">NBRC 105414</strain>
    </source>
</reference>
<evidence type="ECO:0000256" key="5">
    <source>
        <dbReference type="ARBA" id="ARBA00023242"/>
    </source>
</evidence>
<gene>
    <name evidence="7" type="ORF">H4R18_002384</name>
</gene>
<dbReference type="GO" id="GO:0005634">
    <property type="term" value="C:nucleus"/>
    <property type="evidence" value="ECO:0007669"/>
    <property type="project" value="UniProtKB-SubCell"/>
</dbReference>
<evidence type="ECO:0000256" key="1">
    <source>
        <dbReference type="ARBA" id="ARBA00004123"/>
    </source>
</evidence>
<sequence length="618" mass="64836">MAYRVLNLQPDPALLNPRFDGYKLRAAGDGAVSAHPLQSAPVRPQLLAANALLTYDEVSSRIHYNHLFVGPRRGTFVYFSEDRQLHMAEIRAGEPPRFTRMFAVPTRPSTGALQGYPGAYSLSETLVLAFDGAESLYILQRRDADGEAWVATGTFEIGAGPAAAGPPAGEQRPTMNHVLGATLAHVAGEPAIRLHVCSRAGRSGREGAAGRSAPAFCIQALQVAVPAVPAASAGDVCPALVATTAHTLRSHAIPTYCEHVDQDTYILGVRGGVALDDTELVLQPGDAAAAAAATAALARGSDPYRWSQTAAEVTMHITLPRPLDSSLVRCELAETTLTLQFPGEGAGLAGRAYERERLQDLIVPGESGWALEGGVALTVRLKKQHPGARWASLFHEDDGVLETMEAGELAAIGARLEKYTAAVQDAGRAAAPLMHPYVDQDCGGDPDQAEEDADASVMFSVRSWHSGLAEATSAPGSPGWLCPAFSPPPALRAGAPPVCLKTDVDGAVFGFGEPAEGGGVGARHLGTLSALAYVQASKREKRLFAVDPAMAAAVLAEAQRRIYVYHQAPRPDAPAAAQSLVDLGGAGEYAEILGMQLAGRALAVLRPQALCVVDLDLC</sequence>
<dbReference type="AlphaFoldDB" id="A0A9W8HEQ8"/>
<evidence type="ECO:0000313" key="7">
    <source>
        <dbReference type="EMBL" id="KAJ2782240.1"/>
    </source>
</evidence>
<evidence type="ECO:0000313" key="8">
    <source>
        <dbReference type="Proteomes" id="UP001140217"/>
    </source>
</evidence>